<name>A0AB40CV55_DIOCR</name>
<proteinExistence type="predicted"/>
<dbReference type="AlphaFoldDB" id="A0AB40CV55"/>
<dbReference type="PANTHER" id="PTHR47926:SF347">
    <property type="entry name" value="PENTATRICOPEPTIDE REPEAT-CONTAINING PROTEIN"/>
    <property type="match status" value="1"/>
</dbReference>
<dbReference type="Proteomes" id="UP001515500">
    <property type="component" value="Chromosome 16"/>
</dbReference>
<keyword evidence="1" id="KW-1185">Reference proteome</keyword>
<reference evidence="2" key="1">
    <citation type="submission" date="2025-08" db="UniProtKB">
        <authorList>
            <consortium name="RefSeq"/>
        </authorList>
    </citation>
    <scope>IDENTIFICATION</scope>
</reference>
<sequence>MKRSGPKKIKKEDEEWRRRDEDEVTLIALLSVSAHSSDNFSGDTVHLLFFKLGLPFTAASCNATMDMYAKSSRMDEARKLFQRDKGPYDCLMENHPHWHALVERFGRRLASKQDVPEMLSASLVRCLFDGVHMVWLNRVTSQRHTEADDLRMLVKNRVIQKIPGMSFIEINGIVHWFTAGDETHPQTGQGSKCLHLWKGCNKNVPVVLHALCSWNGKMKLEKH</sequence>
<organism evidence="1 2">
    <name type="scientific">Dioscorea cayennensis subsp. rotundata</name>
    <name type="common">White Guinea yam</name>
    <name type="synonym">Dioscorea rotundata</name>
    <dbReference type="NCBI Taxonomy" id="55577"/>
    <lineage>
        <taxon>Eukaryota</taxon>
        <taxon>Viridiplantae</taxon>
        <taxon>Streptophyta</taxon>
        <taxon>Embryophyta</taxon>
        <taxon>Tracheophyta</taxon>
        <taxon>Spermatophyta</taxon>
        <taxon>Magnoliopsida</taxon>
        <taxon>Liliopsida</taxon>
        <taxon>Dioscoreales</taxon>
        <taxon>Dioscoreaceae</taxon>
        <taxon>Dioscorea</taxon>
    </lineage>
</organism>
<dbReference type="RefSeq" id="XP_039141944.1">
    <property type="nucleotide sequence ID" value="XM_039286010.1"/>
</dbReference>
<dbReference type="GO" id="GO:0003723">
    <property type="term" value="F:RNA binding"/>
    <property type="evidence" value="ECO:0007669"/>
    <property type="project" value="InterPro"/>
</dbReference>
<dbReference type="GeneID" id="120279144"/>
<protein>
    <submittedName>
        <fullName evidence="2">Pentatricopeptide repeat-containing protein At3g28660-like</fullName>
    </submittedName>
</protein>
<dbReference type="InterPro" id="IPR046960">
    <property type="entry name" value="PPR_At4g14850-like_plant"/>
</dbReference>
<evidence type="ECO:0000313" key="1">
    <source>
        <dbReference type="Proteomes" id="UP001515500"/>
    </source>
</evidence>
<evidence type="ECO:0000313" key="2">
    <source>
        <dbReference type="RefSeq" id="XP_039141944.1"/>
    </source>
</evidence>
<dbReference type="PANTHER" id="PTHR47926">
    <property type="entry name" value="PENTATRICOPEPTIDE REPEAT-CONTAINING PROTEIN"/>
    <property type="match status" value="1"/>
</dbReference>
<accession>A0AB40CV55</accession>
<dbReference type="GO" id="GO:0009451">
    <property type="term" value="P:RNA modification"/>
    <property type="evidence" value="ECO:0007669"/>
    <property type="project" value="InterPro"/>
</dbReference>
<gene>
    <name evidence="2" type="primary">LOC120279144</name>
</gene>